<name>A0A0A9ACL7_ARUDO</name>
<protein>
    <submittedName>
        <fullName evidence="2">Uncharacterized protein</fullName>
    </submittedName>
</protein>
<organism evidence="2">
    <name type="scientific">Arundo donax</name>
    <name type="common">Giant reed</name>
    <name type="synonym">Donax arundinaceus</name>
    <dbReference type="NCBI Taxonomy" id="35708"/>
    <lineage>
        <taxon>Eukaryota</taxon>
        <taxon>Viridiplantae</taxon>
        <taxon>Streptophyta</taxon>
        <taxon>Embryophyta</taxon>
        <taxon>Tracheophyta</taxon>
        <taxon>Spermatophyta</taxon>
        <taxon>Magnoliopsida</taxon>
        <taxon>Liliopsida</taxon>
        <taxon>Poales</taxon>
        <taxon>Poaceae</taxon>
        <taxon>PACMAD clade</taxon>
        <taxon>Arundinoideae</taxon>
        <taxon>Arundineae</taxon>
        <taxon>Arundo</taxon>
    </lineage>
</organism>
<sequence>MFSIKLGVCPSITIYSAIYIVFSLLFGSGM</sequence>
<reference evidence="2" key="2">
    <citation type="journal article" date="2015" name="Data Brief">
        <title>Shoot transcriptome of the giant reed, Arundo donax.</title>
        <authorList>
            <person name="Barrero R.A."/>
            <person name="Guerrero F.D."/>
            <person name="Moolhuijzen P."/>
            <person name="Goolsby J.A."/>
            <person name="Tidwell J."/>
            <person name="Bellgard S.E."/>
            <person name="Bellgard M.I."/>
        </authorList>
    </citation>
    <scope>NUCLEOTIDE SEQUENCE</scope>
    <source>
        <tissue evidence="2">Shoot tissue taken approximately 20 cm above the soil surface</tissue>
    </source>
</reference>
<dbReference type="EMBL" id="GBRH01251195">
    <property type="protein sequence ID" value="JAD46700.1"/>
    <property type="molecule type" value="Transcribed_RNA"/>
</dbReference>
<accession>A0A0A9ACL7</accession>
<reference evidence="2" key="1">
    <citation type="submission" date="2014-09" db="EMBL/GenBank/DDBJ databases">
        <authorList>
            <person name="Magalhaes I.L.F."/>
            <person name="Oliveira U."/>
            <person name="Santos F.R."/>
            <person name="Vidigal T.H.D.A."/>
            <person name="Brescovit A.D."/>
            <person name="Santos A.J."/>
        </authorList>
    </citation>
    <scope>NUCLEOTIDE SEQUENCE</scope>
    <source>
        <tissue evidence="2">Shoot tissue taken approximately 20 cm above the soil surface</tissue>
    </source>
</reference>
<proteinExistence type="predicted"/>
<keyword evidence="1" id="KW-1133">Transmembrane helix</keyword>
<dbReference type="AlphaFoldDB" id="A0A0A9ACL7"/>
<evidence type="ECO:0000256" key="1">
    <source>
        <dbReference type="SAM" id="Phobius"/>
    </source>
</evidence>
<keyword evidence="1" id="KW-0472">Membrane</keyword>
<feature type="transmembrane region" description="Helical" evidence="1">
    <location>
        <begin position="12"/>
        <end position="29"/>
    </location>
</feature>
<evidence type="ECO:0000313" key="2">
    <source>
        <dbReference type="EMBL" id="JAD46700.1"/>
    </source>
</evidence>
<keyword evidence="1" id="KW-0812">Transmembrane</keyword>